<dbReference type="RefSeq" id="WP_161483291.1">
    <property type="nucleotide sequence ID" value="NZ_WXEW01000010.1"/>
</dbReference>
<accession>A0A7C9K0B8</accession>
<dbReference type="EMBL" id="WXEW01000010">
    <property type="protein sequence ID" value="NAS26299.1"/>
    <property type="molecule type" value="Genomic_DNA"/>
</dbReference>
<dbReference type="AlphaFoldDB" id="A0A7C9K0B8"/>
<dbReference type="Proteomes" id="UP000479526">
    <property type="component" value="Unassembled WGS sequence"/>
</dbReference>
<evidence type="ECO:0000313" key="1">
    <source>
        <dbReference type="EMBL" id="NAS26299.1"/>
    </source>
</evidence>
<name>A0A7C9K0B8_9ACTN</name>
<keyword evidence="2" id="KW-1185">Reference proteome</keyword>
<sequence>MNAWEQVRKCVEAGDDAGLAAHVGSLTGADRRAVAEWLPRHLAGLSRGEAADQASGLRVAGAACFSGAGQVAAWLDRRDLRLPRSPRDDAERVAEVLRARDEAWRRDLAHRLVTGLRPGDRRGWQNVDGQPGYDLAARLAIETGIEPPENDAFVVGWLWDVCHRFWRGGRLDVLRDDPFLDVLTPRLFTAEGAAAPLIHDWKWNSAHNENTAISALADLAAEGRLDRRALLDGCVARFLTHGHDRDIEPFTLLWERLRPEPAEVPVVELIRVLPVAANPLALLAVGELGRVPLESGLFGEAVGALAFRPEKKHVTTALQWIALARPEEADGALAALAVVFAQETPSLRDRAVRLALRLAPHASPETAGVIRAAAAGLPAELRGQIAGAFGGVEAVEAEPSEVLTPGELRVTLGLPPLPPEIGSPAELTGRVGRGWRSYDPVEVEQIMAALVAFTHVDREATLDAVWPWCEQVWGRDRYVDPSSLARHVGVLLTQCALALVNPAESAELSGLIDEVVARDPRHGTPFDRFTRDRVREVIALLESGRTIPVLLATPTEPTGHVAAAMLVDRVARLGDAEPLPLDFWQALLRLPRTADPEVVARAGRLTSSAGRRLAAWLRDGGLADPEVSCAVATTPDPDSYDDRETSAVHAVMRPAVPGLPEPIAALCTLEPEAWNRHSDEIRWWPTVLPSHREVVAAHVLECFVVGVPAGRARVSVLRALVQGGGPAGRATASAVTMALGHKNPAQRDLAVEAITILAVRGELAAADFGWALAQSVRSGAVPLKRATPALEELVFSGAHRETWAILAEALPPLLGRSGGRPVHGMADLLGVAVKAAVLAGARGEVPGLAEAAARKATSRVTDMARVLLDTIGGPE</sequence>
<organism evidence="1 2">
    <name type="scientific">Herbidospora solisilvae</name>
    <dbReference type="NCBI Taxonomy" id="2696284"/>
    <lineage>
        <taxon>Bacteria</taxon>
        <taxon>Bacillati</taxon>
        <taxon>Actinomycetota</taxon>
        <taxon>Actinomycetes</taxon>
        <taxon>Streptosporangiales</taxon>
        <taxon>Streptosporangiaceae</taxon>
        <taxon>Herbidospora</taxon>
    </lineage>
</organism>
<proteinExistence type="predicted"/>
<reference evidence="1 2" key="1">
    <citation type="submission" date="2020-01" db="EMBL/GenBank/DDBJ databases">
        <title>Herbidospora sp. NEAU-GS84 nov., a novel actinomycete isolated from soil.</title>
        <authorList>
            <person name="Han L."/>
        </authorList>
    </citation>
    <scope>NUCLEOTIDE SEQUENCE [LARGE SCALE GENOMIC DNA]</scope>
    <source>
        <strain evidence="1 2">NEAU-GS84</strain>
    </source>
</reference>
<comment type="caution">
    <text evidence="1">The sequence shown here is derived from an EMBL/GenBank/DDBJ whole genome shotgun (WGS) entry which is preliminary data.</text>
</comment>
<gene>
    <name evidence="1" type="ORF">GT755_32075</name>
</gene>
<protein>
    <recommendedName>
        <fullName evidence="3">Secreted protein</fullName>
    </recommendedName>
</protein>
<evidence type="ECO:0000313" key="2">
    <source>
        <dbReference type="Proteomes" id="UP000479526"/>
    </source>
</evidence>
<evidence type="ECO:0008006" key="3">
    <source>
        <dbReference type="Google" id="ProtNLM"/>
    </source>
</evidence>